<comment type="caution">
    <text evidence="2">The sequence shown here is derived from an EMBL/GenBank/DDBJ whole genome shotgun (WGS) entry which is preliminary data.</text>
</comment>
<dbReference type="Proteomes" id="UP000267049">
    <property type="component" value="Unassembled WGS sequence"/>
</dbReference>
<feature type="transmembrane region" description="Helical" evidence="1">
    <location>
        <begin position="21"/>
        <end position="42"/>
    </location>
</feature>
<evidence type="ECO:0000313" key="3">
    <source>
        <dbReference type="Proteomes" id="UP000267049"/>
    </source>
</evidence>
<evidence type="ECO:0000256" key="1">
    <source>
        <dbReference type="SAM" id="Phobius"/>
    </source>
</evidence>
<evidence type="ECO:0000313" key="2">
    <source>
        <dbReference type="EMBL" id="RNF83199.1"/>
    </source>
</evidence>
<protein>
    <submittedName>
        <fullName evidence="2">Uncharacterized protein</fullName>
    </submittedName>
</protein>
<sequence length="72" mass="7888">MSYVIDPDRAARPDRVRFDPITATCLIVTLADTISLSMPAILQPLLLAFPPTTARPASCAPPRARAQLERTR</sequence>
<keyword evidence="1" id="KW-0812">Transmembrane</keyword>
<keyword evidence="1" id="KW-1133">Transmembrane helix</keyword>
<gene>
    <name evidence="2" type="ORF">EER27_11870</name>
</gene>
<name>A0A3M8SPK1_9GAMM</name>
<accession>A0A3M8SPK1</accession>
<dbReference type="AlphaFoldDB" id="A0A3M8SPK1"/>
<dbReference type="EMBL" id="RIBS01000005">
    <property type="protein sequence ID" value="RNF83199.1"/>
    <property type="molecule type" value="Genomic_DNA"/>
</dbReference>
<keyword evidence="1" id="KW-0472">Membrane</keyword>
<keyword evidence="3" id="KW-1185">Reference proteome</keyword>
<proteinExistence type="predicted"/>
<reference evidence="2 3" key="1">
    <citation type="submission" date="2018-11" db="EMBL/GenBank/DDBJ databases">
        <title>Lysobacter cryohumiis sp. nov., isolated from soil in the Tianshan Mountains, Xinjiang, China.</title>
        <authorList>
            <person name="Luo Y."/>
            <person name="Sheng H."/>
        </authorList>
    </citation>
    <scope>NUCLEOTIDE SEQUENCE [LARGE SCALE GENOMIC DNA]</scope>
    <source>
        <strain evidence="2 3">ZS60</strain>
    </source>
</reference>
<organism evidence="2 3">
    <name type="scientific">Montanilutibacter psychrotolerans</name>
    <dbReference type="NCBI Taxonomy" id="1327343"/>
    <lineage>
        <taxon>Bacteria</taxon>
        <taxon>Pseudomonadati</taxon>
        <taxon>Pseudomonadota</taxon>
        <taxon>Gammaproteobacteria</taxon>
        <taxon>Lysobacterales</taxon>
        <taxon>Lysobacteraceae</taxon>
        <taxon>Montanilutibacter</taxon>
    </lineage>
</organism>